<dbReference type="InterPro" id="IPR027417">
    <property type="entry name" value="P-loop_NTPase"/>
</dbReference>
<evidence type="ECO:0000256" key="1">
    <source>
        <dbReference type="ARBA" id="ARBA00002393"/>
    </source>
</evidence>
<comment type="caution">
    <text evidence="5">The sequence shown here is derived from an EMBL/GenBank/DDBJ whole genome shotgun (WGS) entry which is preliminary data.</text>
</comment>
<protein>
    <recommendedName>
        <fullName evidence="3">Replication-associated recombination protein A</fullName>
    </recommendedName>
</protein>
<keyword evidence="6" id="KW-1185">Reference proteome</keyword>
<dbReference type="Gene3D" id="3.40.50.300">
    <property type="entry name" value="P-loop containing nucleotide triphosphate hydrolases"/>
    <property type="match status" value="1"/>
</dbReference>
<dbReference type="InterPro" id="IPR003593">
    <property type="entry name" value="AAA+_ATPase"/>
</dbReference>
<comment type="function">
    <text evidence="1">DNA-dependent ATPase that plays important roles in cellular responses to stalled DNA replication processes.</text>
</comment>
<dbReference type="EMBL" id="JACGBB010000018">
    <property type="protein sequence ID" value="MBZ7987904.1"/>
    <property type="molecule type" value="Genomic_DNA"/>
</dbReference>
<evidence type="ECO:0000259" key="4">
    <source>
        <dbReference type="SMART" id="SM00382"/>
    </source>
</evidence>
<dbReference type="InterPro" id="IPR003959">
    <property type="entry name" value="ATPase_AAA_core"/>
</dbReference>
<dbReference type="Gene3D" id="1.10.3710.10">
    <property type="entry name" value="DNA polymerase III clamp loader subunits, C-terminal domain"/>
    <property type="match status" value="1"/>
</dbReference>
<dbReference type="Pfam" id="PF12002">
    <property type="entry name" value="MgsA_C"/>
    <property type="match status" value="1"/>
</dbReference>
<evidence type="ECO:0000313" key="6">
    <source>
        <dbReference type="Proteomes" id="UP000786183"/>
    </source>
</evidence>
<dbReference type="Pfam" id="PF00004">
    <property type="entry name" value="AAA"/>
    <property type="match status" value="1"/>
</dbReference>
<evidence type="ECO:0000313" key="5">
    <source>
        <dbReference type="EMBL" id="MBZ7987904.1"/>
    </source>
</evidence>
<gene>
    <name evidence="5" type="ORF">AVCANL283_07330</name>
</gene>
<reference evidence="5 6" key="1">
    <citation type="submission" date="2020-07" db="EMBL/GenBank/DDBJ databases">
        <title>Transfer of Campylobacter canadensis to the novel genus Avispirillum gen. nov., that also includes two novel species recovered from migratory waterfowl: Avispirillum anseris sp. nov. and Avispirillum brantae sp. nov.</title>
        <authorList>
            <person name="Miller W.G."/>
            <person name="Chapman M.H."/>
            <person name="Yee E."/>
            <person name="Inglis G.D."/>
        </authorList>
    </citation>
    <scope>NUCLEOTIDE SEQUENCE [LARGE SCALE GENOMIC DNA]</scope>
    <source>
        <strain evidence="5 6">L283</strain>
    </source>
</reference>
<dbReference type="CDD" id="cd18139">
    <property type="entry name" value="HLD_clamp_RarA"/>
    <property type="match status" value="1"/>
</dbReference>
<organism evidence="5 6">
    <name type="scientific">Campylobacter canadensis</name>
    <dbReference type="NCBI Taxonomy" id="449520"/>
    <lineage>
        <taxon>Bacteria</taxon>
        <taxon>Pseudomonadati</taxon>
        <taxon>Campylobacterota</taxon>
        <taxon>Epsilonproteobacteria</taxon>
        <taxon>Campylobacterales</taxon>
        <taxon>Campylobacteraceae</taxon>
        <taxon>Campylobacter</taxon>
    </lineage>
</organism>
<dbReference type="SUPFAM" id="SSF52540">
    <property type="entry name" value="P-loop containing nucleoside triphosphate hydrolases"/>
    <property type="match status" value="1"/>
</dbReference>
<feature type="domain" description="AAA+ ATPase" evidence="4">
    <location>
        <begin position="20"/>
        <end position="131"/>
    </location>
</feature>
<accession>A0ABS7WV50</accession>
<dbReference type="PANTHER" id="PTHR13779:SF7">
    <property type="entry name" value="ATPASE WRNIP1"/>
    <property type="match status" value="1"/>
</dbReference>
<dbReference type="Gene3D" id="1.20.272.10">
    <property type="match status" value="1"/>
</dbReference>
<name>A0ABS7WV50_9BACT</name>
<dbReference type="PANTHER" id="PTHR13779">
    <property type="entry name" value="WERNER HELICASE-INTERACTING PROTEIN 1 FAMILY MEMBER"/>
    <property type="match status" value="1"/>
</dbReference>
<proteinExistence type="inferred from homology"/>
<dbReference type="RefSeq" id="WP_172233754.1">
    <property type="nucleotide sequence ID" value="NZ_CP035946.1"/>
</dbReference>
<dbReference type="Proteomes" id="UP000786183">
    <property type="component" value="Unassembled WGS sequence"/>
</dbReference>
<dbReference type="InterPro" id="IPR008921">
    <property type="entry name" value="DNA_pol3_clamp-load_cplx_C"/>
</dbReference>
<dbReference type="InterPro" id="IPR021886">
    <property type="entry name" value="MgsA_C"/>
</dbReference>
<dbReference type="SUPFAM" id="SSF48019">
    <property type="entry name" value="post-AAA+ oligomerization domain-like"/>
    <property type="match status" value="1"/>
</dbReference>
<evidence type="ECO:0000256" key="3">
    <source>
        <dbReference type="ARBA" id="ARBA00020776"/>
    </source>
</evidence>
<sequence>MFVGQEHIQELFDKFIENKEIPHSFFYGPSGVGKTTYAKEIAKKLNTSFYEFDAANFKLDDLRKISLSDSIFKPIIFIDEVHRLNSTNMDALLKPLEKNTFFFICASTLNPYSAINSALRSRLLFFEFNPLSDEDLEKILDNLDNNLSKEIKEFLIKSSSFDARAMINLLENAKKLGELSLENLKKIRAHFISNQNDALLTSAFIKSLRASDTNAALLYLARMINENYDVLYIARRLVIFASEDVSNANPNALLLANACLNSVKQIGYPEARIILSQCVVFLSKCKKSNASYLAINKALDYVKNNKLSPIPKYLDNYSPFKKDYIYPHDNPHKKQIMANDCPIFYKDNAIGYEKNFEIWQKEGLYKC</sequence>
<dbReference type="CDD" id="cd00009">
    <property type="entry name" value="AAA"/>
    <property type="match status" value="1"/>
</dbReference>
<dbReference type="InterPro" id="IPR051314">
    <property type="entry name" value="AAA_ATPase_RarA/MGS1/WRNIP1"/>
</dbReference>
<dbReference type="SMART" id="SM00382">
    <property type="entry name" value="AAA"/>
    <property type="match status" value="1"/>
</dbReference>
<comment type="similarity">
    <text evidence="2">Belongs to the AAA ATPase family. RarA/MGS1/WRNIP1 subfamily.</text>
</comment>
<evidence type="ECO:0000256" key="2">
    <source>
        <dbReference type="ARBA" id="ARBA00008959"/>
    </source>
</evidence>